<accession>A0A261R7J7</accession>
<proteinExistence type="predicted"/>
<reference evidence="1" key="1">
    <citation type="submission" date="2017-05" db="EMBL/GenBank/DDBJ databases">
        <title>Complete and WGS of Bordetella genogroups.</title>
        <authorList>
            <person name="Spilker T."/>
            <person name="Lipuma J."/>
        </authorList>
    </citation>
    <scope>NUCLEOTIDE SEQUENCE</scope>
    <source>
        <strain evidence="1">AU21707</strain>
    </source>
</reference>
<name>A0A261R7J7_9BORD</name>
<gene>
    <name evidence="1" type="ORF">CAL26_22805</name>
</gene>
<organism evidence="1 2">
    <name type="scientific">Bordetella genomosp. 9</name>
    <dbReference type="NCBI Taxonomy" id="1416803"/>
    <lineage>
        <taxon>Bacteria</taxon>
        <taxon>Pseudomonadati</taxon>
        <taxon>Pseudomonadota</taxon>
        <taxon>Betaproteobacteria</taxon>
        <taxon>Burkholderiales</taxon>
        <taxon>Alcaligenaceae</taxon>
        <taxon>Bordetella</taxon>
    </lineage>
</organism>
<keyword evidence="2" id="KW-1185">Reference proteome</keyword>
<evidence type="ECO:0000313" key="1">
    <source>
        <dbReference type="EMBL" id="OZI20343.1"/>
    </source>
</evidence>
<dbReference type="AlphaFoldDB" id="A0A261R7J7"/>
<protein>
    <submittedName>
        <fullName evidence="1">Uncharacterized protein</fullName>
    </submittedName>
</protein>
<dbReference type="Proteomes" id="UP000216857">
    <property type="component" value="Unassembled WGS sequence"/>
</dbReference>
<comment type="caution">
    <text evidence="1">The sequence shown here is derived from an EMBL/GenBank/DDBJ whole genome shotgun (WGS) entry which is preliminary data.</text>
</comment>
<evidence type="ECO:0000313" key="2">
    <source>
        <dbReference type="Proteomes" id="UP000216857"/>
    </source>
</evidence>
<sequence length="366" mass="39495">MLPSRLLAGIPSQIRRAAGIATPPSTDEATQQPCTTGEFLQIFRAVYPDTRAVIGLVPHELRMGRSRYLDLNGVERAPAGNISETETVWNSCVVLGDAKRRAMPDEQALSSSLYFDSILLQAEPGPSQAAAFLAQKQVDQQTLTTLLSQLDKSATFKVLLRRAVEENVLTLSGPRRWLVALVSPGGHRDGMAFYGGGGGTGTTGTAFGVDRANQLITLPLRDDRPVGNFLYLFAGGRLLPLDPVCHAIRALVSVLTEADPQSPSAWMGVGGRIDPQRIVDLGAGERGAVDYLSQRILAELGLECRWLSPLHFIPDTTDAIATGAPLAWRPGDAMRLALNALGGVEALDQYVAWQNVYLEEQFPLGR</sequence>
<dbReference type="EMBL" id="NEVJ01000003">
    <property type="protein sequence ID" value="OZI20343.1"/>
    <property type="molecule type" value="Genomic_DNA"/>
</dbReference>